<organism evidence="2 3">
    <name type="scientific">Clostridium oceanicum</name>
    <dbReference type="NCBI Taxonomy" id="1543"/>
    <lineage>
        <taxon>Bacteria</taxon>
        <taxon>Bacillati</taxon>
        <taxon>Bacillota</taxon>
        <taxon>Clostridia</taxon>
        <taxon>Eubacteriales</taxon>
        <taxon>Clostridiaceae</taxon>
        <taxon>Clostridium</taxon>
    </lineage>
</organism>
<accession>A0ABP3UUH3</accession>
<keyword evidence="1" id="KW-1133">Transmembrane helix</keyword>
<feature type="transmembrane region" description="Helical" evidence="1">
    <location>
        <begin position="140"/>
        <end position="161"/>
    </location>
</feature>
<proteinExistence type="predicted"/>
<evidence type="ECO:0000256" key="1">
    <source>
        <dbReference type="SAM" id="Phobius"/>
    </source>
</evidence>
<reference evidence="3" key="1">
    <citation type="journal article" date="2019" name="Int. J. Syst. Evol. Microbiol.">
        <title>The Global Catalogue of Microorganisms (GCM) 10K type strain sequencing project: providing services to taxonomists for standard genome sequencing and annotation.</title>
        <authorList>
            <consortium name="The Broad Institute Genomics Platform"/>
            <consortium name="The Broad Institute Genome Sequencing Center for Infectious Disease"/>
            <person name="Wu L."/>
            <person name="Ma J."/>
        </authorList>
    </citation>
    <scope>NUCLEOTIDE SEQUENCE [LARGE SCALE GENOMIC DNA]</scope>
    <source>
        <strain evidence="3">JCM 1407</strain>
    </source>
</reference>
<protein>
    <submittedName>
        <fullName evidence="2">Uncharacterized protein</fullName>
    </submittedName>
</protein>
<feature type="transmembrane region" description="Helical" evidence="1">
    <location>
        <begin position="12"/>
        <end position="29"/>
    </location>
</feature>
<feature type="transmembrane region" description="Helical" evidence="1">
    <location>
        <begin position="107"/>
        <end position="128"/>
    </location>
</feature>
<dbReference type="Proteomes" id="UP001501510">
    <property type="component" value="Unassembled WGS sequence"/>
</dbReference>
<comment type="caution">
    <text evidence="2">The sequence shown here is derived from an EMBL/GenBank/DDBJ whole genome shotgun (WGS) entry which is preliminary data.</text>
</comment>
<keyword evidence="3" id="KW-1185">Reference proteome</keyword>
<evidence type="ECO:0000313" key="3">
    <source>
        <dbReference type="Proteomes" id="UP001501510"/>
    </source>
</evidence>
<keyword evidence="1" id="KW-0812">Transmembrane</keyword>
<sequence length="207" mass="23854">MNNIQKISFQLHLLLTVLLMCAYIVWLVIGKDELEEKAQSYALKYSNLLTVIFLISYALYKSVTGNIEFTPHIILIVINILSVLYLLFYFLYIKGIIISFKVKNTKILDVICNLVTVVTVISIITQFLKVKIFEISSSFIRLDTLVLIINFIFISLIIGMYPNKKLSREEYKERQASASKFTKIFAIVYGVLMLCLIGYGVYKVYTK</sequence>
<feature type="transmembrane region" description="Helical" evidence="1">
    <location>
        <begin position="41"/>
        <end position="60"/>
    </location>
</feature>
<name>A0ABP3UUH3_9CLOT</name>
<feature type="transmembrane region" description="Helical" evidence="1">
    <location>
        <begin position="72"/>
        <end position="95"/>
    </location>
</feature>
<evidence type="ECO:0000313" key="2">
    <source>
        <dbReference type="EMBL" id="GAA0741867.1"/>
    </source>
</evidence>
<dbReference type="EMBL" id="BAAACG010000010">
    <property type="protein sequence ID" value="GAA0741867.1"/>
    <property type="molecule type" value="Genomic_DNA"/>
</dbReference>
<gene>
    <name evidence="2" type="ORF">GCM10008906_23650</name>
</gene>
<keyword evidence="1" id="KW-0472">Membrane</keyword>
<dbReference type="RefSeq" id="WP_343761822.1">
    <property type="nucleotide sequence ID" value="NZ_BAAACG010000010.1"/>
</dbReference>
<feature type="transmembrane region" description="Helical" evidence="1">
    <location>
        <begin position="181"/>
        <end position="202"/>
    </location>
</feature>